<evidence type="ECO:0000256" key="2">
    <source>
        <dbReference type="ARBA" id="ARBA00022448"/>
    </source>
</evidence>
<feature type="region of interest" description="Disordered" evidence="6">
    <location>
        <begin position="158"/>
        <end position="187"/>
    </location>
</feature>
<evidence type="ECO:0000256" key="4">
    <source>
        <dbReference type="ARBA" id="ARBA00023136"/>
    </source>
</evidence>
<dbReference type="PANTHER" id="PTHR19957">
    <property type="entry name" value="SYNTAXIN"/>
    <property type="match status" value="1"/>
</dbReference>
<dbReference type="GO" id="GO:0000149">
    <property type="term" value="F:SNARE binding"/>
    <property type="evidence" value="ECO:0007669"/>
    <property type="project" value="TreeGrafter"/>
</dbReference>
<keyword evidence="4 7" id="KW-0472">Membrane</keyword>
<feature type="domain" description="T-SNARE coiled-coil homology" evidence="8">
    <location>
        <begin position="208"/>
        <end position="270"/>
    </location>
</feature>
<dbReference type="EMBL" id="KV454411">
    <property type="protein sequence ID" value="ODQ64606.1"/>
    <property type="molecule type" value="Genomic_DNA"/>
</dbReference>
<keyword evidence="7" id="KW-1133">Transmembrane helix</keyword>
<dbReference type="GO" id="GO:0006886">
    <property type="term" value="P:intracellular protein transport"/>
    <property type="evidence" value="ECO:0007669"/>
    <property type="project" value="TreeGrafter"/>
</dbReference>
<dbReference type="SMART" id="SM00397">
    <property type="entry name" value="t_SNARE"/>
    <property type="match status" value="1"/>
</dbReference>
<accession>A0A1E3PGP4</accession>
<dbReference type="AlphaFoldDB" id="A0A1E3PGP4"/>
<organism evidence="9 10">
    <name type="scientific">Nadsonia fulvescens var. elongata DSM 6958</name>
    <dbReference type="NCBI Taxonomy" id="857566"/>
    <lineage>
        <taxon>Eukaryota</taxon>
        <taxon>Fungi</taxon>
        <taxon>Dikarya</taxon>
        <taxon>Ascomycota</taxon>
        <taxon>Saccharomycotina</taxon>
        <taxon>Dipodascomycetes</taxon>
        <taxon>Dipodascales</taxon>
        <taxon>Dipodascales incertae sedis</taxon>
        <taxon>Nadsonia</taxon>
    </lineage>
</organism>
<evidence type="ECO:0000256" key="6">
    <source>
        <dbReference type="SAM" id="MobiDB-lite"/>
    </source>
</evidence>
<dbReference type="Proteomes" id="UP000095009">
    <property type="component" value="Unassembled WGS sequence"/>
</dbReference>
<dbReference type="GO" id="GO:0005484">
    <property type="term" value="F:SNAP receptor activity"/>
    <property type="evidence" value="ECO:0007669"/>
    <property type="project" value="TreeGrafter"/>
</dbReference>
<dbReference type="OrthoDB" id="244190at2759"/>
<dbReference type="Pfam" id="PF05739">
    <property type="entry name" value="SNARE"/>
    <property type="match status" value="1"/>
</dbReference>
<evidence type="ECO:0000313" key="9">
    <source>
        <dbReference type="EMBL" id="ODQ64606.1"/>
    </source>
</evidence>
<dbReference type="InterPro" id="IPR045242">
    <property type="entry name" value="Syntaxin"/>
</dbReference>
<sequence length="298" mass="33258">MAPSKVSRLLLVADQASVAIEEVTRLGRLRTTPVSIEAELTIFNYMNTLKTGIEQLEEEVATAPQSTGFKSKSDGLARLQKTYSQLYDSLKSVAQSDMAPLAYTLGLRTAQIKAQAEAHEKQISKTPICPEAFAISGKPANARVPKSVRFSQNLEDTTSYSDSVYPSSAQSHGSRQFEPYRDDPDAAFIDDVNQDRSQSAEVVYQQQQQQLNYQDEHLERLSSSVLRQHRLGLDINGELESQMELLEHVDEMVDDTSNRLQNAKRRLTTVSRKAKENGSWLTIFALLVILILLLVVLA</sequence>
<dbReference type="GO" id="GO:0031201">
    <property type="term" value="C:SNARE complex"/>
    <property type="evidence" value="ECO:0007669"/>
    <property type="project" value="TreeGrafter"/>
</dbReference>
<evidence type="ECO:0000256" key="5">
    <source>
        <dbReference type="SAM" id="Coils"/>
    </source>
</evidence>
<evidence type="ECO:0000256" key="3">
    <source>
        <dbReference type="ARBA" id="ARBA00023054"/>
    </source>
</evidence>
<feature type="compositionally biased region" description="Polar residues" evidence="6">
    <location>
        <begin position="158"/>
        <end position="174"/>
    </location>
</feature>
<gene>
    <name evidence="9" type="ORF">NADFUDRAFT_52239</name>
</gene>
<dbReference type="GO" id="GO:0012505">
    <property type="term" value="C:endomembrane system"/>
    <property type="evidence" value="ECO:0007669"/>
    <property type="project" value="TreeGrafter"/>
</dbReference>
<name>A0A1E3PGP4_9ASCO</name>
<comment type="subcellular location">
    <subcellularLocation>
        <location evidence="1">Membrane</location>
    </subcellularLocation>
</comment>
<dbReference type="InterPro" id="IPR000727">
    <property type="entry name" value="T_SNARE_dom"/>
</dbReference>
<dbReference type="STRING" id="857566.A0A1E3PGP4"/>
<evidence type="ECO:0000256" key="1">
    <source>
        <dbReference type="ARBA" id="ARBA00004370"/>
    </source>
</evidence>
<dbReference type="CDD" id="cd15859">
    <property type="entry name" value="SNARE_SYN8"/>
    <property type="match status" value="1"/>
</dbReference>
<dbReference type="GO" id="GO:0048278">
    <property type="term" value="P:vesicle docking"/>
    <property type="evidence" value="ECO:0007669"/>
    <property type="project" value="TreeGrafter"/>
</dbReference>
<dbReference type="PROSITE" id="PS50192">
    <property type="entry name" value="T_SNARE"/>
    <property type="match status" value="1"/>
</dbReference>
<keyword evidence="2" id="KW-0813">Transport</keyword>
<feature type="transmembrane region" description="Helical" evidence="7">
    <location>
        <begin position="278"/>
        <end position="297"/>
    </location>
</feature>
<protein>
    <recommendedName>
        <fullName evidence="8">t-SNARE coiled-coil homology domain-containing protein</fullName>
    </recommendedName>
</protein>
<dbReference type="SUPFAM" id="SSF58038">
    <property type="entry name" value="SNARE fusion complex"/>
    <property type="match status" value="1"/>
</dbReference>
<proteinExistence type="predicted"/>
<keyword evidence="7" id="KW-0812">Transmembrane</keyword>
<feature type="coiled-coil region" evidence="5">
    <location>
        <begin position="246"/>
        <end position="273"/>
    </location>
</feature>
<evidence type="ECO:0000259" key="8">
    <source>
        <dbReference type="PROSITE" id="PS50192"/>
    </source>
</evidence>
<reference evidence="9 10" key="1">
    <citation type="journal article" date="2016" name="Proc. Natl. Acad. Sci. U.S.A.">
        <title>Comparative genomics of biotechnologically important yeasts.</title>
        <authorList>
            <person name="Riley R."/>
            <person name="Haridas S."/>
            <person name="Wolfe K.H."/>
            <person name="Lopes M.R."/>
            <person name="Hittinger C.T."/>
            <person name="Goeker M."/>
            <person name="Salamov A.A."/>
            <person name="Wisecaver J.H."/>
            <person name="Long T.M."/>
            <person name="Calvey C.H."/>
            <person name="Aerts A.L."/>
            <person name="Barry K.W."/>
            <person name="Choi C."/>
            <person name="Clum A."/>
            <person name="Coughlan A.Y."/>
            <person name="Deshpande S."/>
            <person name="Douglass A.P."/>
            <person name="Hanson S.J."/>
            <person name="Klenk H.-P."/>
            <person name="LaButti K.M."/>
            <person name="Lapidus A."/>
            <person name="Lindquist E.A."/>
            <person name="Lipzen A.M."/>
            <person name="Meier-Kolthoff J.P."/>
            <person name="Ohm R.A."/>
            <person name="Otillar R.P."/>
            <person name="Pangilinan J.L."/>
            <person name="Peng Y."/>
            <person name="Rokas A."/>
            <person name="Rosa C.A."/>
            <person name="Scheuner C."/>
            <person name="Sibirny A.A."/>
            <person name="Slot J.C."/>
            <person name="Stielow J.B."/>
            <person name="Sun H."/>
            <person name="Kurtzman C.P."/>
            <person name="Blackwell M."/>
            <person name="Grigoriev I.V."/>
            <person name="Jeffries T.W."/>
        </authorList>
    </citation>
    <scope>NUCLEOTIDE SEQUENCE [LARGE SCALE GENOMIC DNA]</scope>
    <source>
        <strain evidence="9 10">DSM 6958</strain>
    </source>
</reference>
<evidence type="ECO:0000256" key="7">
    <source>
        <dbReference type="SAM" id="Phobius"/>
    </source>
</evidence>
<keyword evidence="3 5" id="KW-0175">Coiled coil</keyword>
<dbReference type="PANTHER" id="PTHR19957:SF124">
    <property type="entry name" value="SYNTAXIN-8"/>
    <property type="match status" value="1"/>
</dbReference>
<dbReference type="Gene3D" id="1.20.5.110">
    <property type="match status" value="1"/>
</dbReference>
<dbReference type="GO" id="GO:0006906">
    <property type="term" value="P:vesicle fusion"/>
    <property type="evidence" value="ECO:0007669"/>
    <property type="project" value="TreeGrafter"/>
</dbReference>
<evidence type="ECO:0000313" key="10">
    <source>
        <dbReference type="Proteomes" id="UP000095009"/>
    </source>
</evidence>
<keyword evidence="10" id="KW-1185">Reference proteome</keyword>